<organism evidence="3 4">
    <name type="scientific">Pseudovirgaria hyperparasitica</name>
    <dbReference type="NCBI Taxonomy" id="470096"/>
    <lineage>
        <taxon>Eukaryota</taxon>
        <taxon>Fungi</taxon>
        <taxon>Dikarya</taxon>
        <taxon>Ascomycota</taxon>
        <taxon>Pezizomycotina</taxon>
        <taxon>Dothideomycetes</taxon>
        <taxon>Dothideomycetes incertae sedis</taxon>
        <taxon>Acrospermales</taxon>
        <taxon>Acrospermaceae</taxon>
        <taxon>Pseudovirgaria</taxon>
    </lineage>
</organism>
<dbReference type="InterPro" id="IPR057684">
    <property type="entry name" value="DUF7924"/>
</dbReference>
<feature type="compositionally biased region" description="Basic residues" evidence="1">
    <location>
        <begin position="588"/>
        <end position="605"/>
    </location>
</feature>
<feature type="compositionally biased region" description="Polar residues" evidence="1">
    <location>
        <begin position="201"/>
        <end position="213"/>
    </location>
</feature>
<gene>
    <name evidence="3" type="ORF">EJ05DRAFT_503776</name>
</gene>
<feature type="compositionally biased region" description="Polar residues" evidence="1">
    <location>
        <begin position="16"/>
        <end position="36"/>
    </location>
</feature>
<feature type="region of interest" description="Disordered" evidence="1">
    <location>
        <begin position="540"/>
        <end position="605"/>
    </location>
</feature>
<evidence type="ECO:0000313" key="4">
    <source>
        <dbReference type="Proteomes" id="UP000799437"/>
    </source>
</evidence>
<accession>A0A6A6VX84</accession>
<feature type="compositionally biased region" description="Basic and acidic residues" evidence="1">
    <location>
        <begin position="94"/>
        <end position="114"/>
    </location>
</feature>
<dbReference type="EMBL" id="ML996579">
    <property type="protein sequence ID" value="KAF2754833.1"/>
    <property type="molecule type" value="Genomic_DNA"/>
</dbReference>
<evidence type="ECO:0000256" key="1">
    <source>
        <dbReference type="SAM" id="MobiDB-lite"/>
    </source>
</evidence>
<evidence type="ECO:0000313" key="3">
    <source>
        <dbReference type="EMBL" id="KAF2754833.1"/>
    </source>
</evidence>
<dbReference type="Pfam" id="PF25545">
    <property type="entry name" value="DUF7924"/>
    <property type="match status" value="1"/>
</dbReference>
<sequence length="605" mass="67994">MAKLRARRSQRHTIHADSSLQGKSQSRIQKKSTPVNRKSGRLKEQAARTSLEAPKSKSPLRSADESQPRSPPRSPTVKRKCIDEEGTVTKRAQKRQEQAPHQLEKEVKTPKEDTESLQEADPIDFWIKEGRWPAELFQINDETRTFFSRDIEEERWLREVYIPNMEPAGSPQGNAGLEHMRPMLARKKISKSSLLQKKSDAGSSTKASTPSDQRSQDDKSNQYTDVRYESILATKGSFLIEDPEGPTEASINVCRRLLDGEQSVPEDSLFNDDIFKDTCDEIRNRNEAKVVRDIAKLIVPSPRRSKTRGTNRYRSPLTESVSEGWTNSIPLIKSCPRPDFAVGFSRLAFTEERLAKLAPFIGDLTDTSVFMGTFYMYLPFLTCEVKCGAAALDVADRQNAHSMTLALRGVVDLFRLVGREKELHRQILAFSISHDHQSVRIYGHYPVIEKTKTLYYRYRIRAFDFTELDGREKWTAYKFVKNIYDVWMPDHSKALCSVIDKIPAGVSFALSQVGDIQSPDASAGATSGLSRDFASSSLAQRSSTGYLSEDEEDVQGEAATPSEARVAGGRKHSTPETSVSQQQAGPFKKPRNKRHGRGHGHGQDG</sequence>
<dbReference type="GeneID" id="54488529"/>
<dbReference type="RefSeq" id="XP_033597284.1">
    <property type="nucleotide sequence ID" value="XM_033747475.1"/>
</dbReference>
<name>A0A6A6VX84_9PEZI</name>
<proteinExistence type="predicted"/>
<keyword evidence="4" id="KW-1185">Reference proteome</keyword>
<evidence type="ECO:0000259" key="2">
    <source>
        <dbReference type="Pfam" id="PF25545"/>
    </source>
</evidence>
<feature type="region of interest" description="Disordered" evidence="1">
    <location>
        <begin position="1"/>
        <end position="121"/>
    </location>
</feature>
<feature type="region of interest" description="Disordered" evidence="1">
    <location>
        <begin position="189"/>
        <end position="224"/>
    </location>
</feature>
<dbReference type="PANTHER" id="PTHR42470">
    <property type="entry name" value="VAST DOMAIN-CONTAINING PROTEIN"/>
    <property type="match status" value="1"/>
</dbReference>
<protein>
    <recommendedName>
        <fullName evidence="2">DUF7924 domain-containing protein</fullName>
    </recommendedName>
</protein>
<dbReference type="AlphaFoldDB" id="A0A6A6VX84"/>
<reference evidence="3" key="1">
    <citation type="journal article" date="2020" name="Stud. Mycol.">
        <title>101 Dothideomycetes genomes: a test case for predicting lifestyles and emergence of pathogens.</title>
        <authorList>
            <person name="Haridas S."/>
            <person name="Albert R."/>
            <person name="Binder M."/>
            <person name="Bloem J."/>
            <person name="Labutti K."/>
            <person name="Salamov A."/>
            <person name="Andreopoulos B."/>
            <person name="Baker S."/>
            <person name="Barry K."/>
            <person name="Bills G."/>
            <person name="Bluhm B."/>
            <person name="Cannon C."/>
            <person name="Castanera R."/>
            <person name="Culley D."/>
            <person name="Daum C."/>
            <person name="Ezra D."/>
            <person name="Gonzalez J."/>
            <person name="Henrissat B."/>
            <person name="Kuo A."/>
            <person name="Liang C."/>
            <person name="Lipzen A."/>
            <person name="Lutzoni F."/>
            <person name="Magnuson J."/>
            <person name="Mondo S."/>
            <person name="Nolan M."/>
            <person name="Ohm R."/>
            <person name="Pangilinan J."/>
            <person name="Park H.-J."/>
            <person name="Ramirez L."/>
            <person name="Alfaro M."/>
            <person name="Sun H."/>
            <person name="Tritt A."/>
            <person name="Yoshinaga Y."/>
            <person name="Zwiers L.-H."/>
            <person name="Turgeon B."/>
            <person name="Goodwin S."/>
            <person name="Spatafora J."/>
            <person name="Crous P."/>
            <person name="Grigoriev I."/>
        </authorList>
    </citation>
    <scope>NUCLEOTIDE SEQUENCE</scope>
    <source>
        <strain evidence="3">CBS 121739</strain>
    </source>
</reference>
<dbReference type="OrthoDB" id="5132737at2759"/>
<feature type="compositionally biased region" description="Basic residues" evidence="1">
    <location>
        <begin position="1"/>
        <end position="13"/>
    </location>
</feature>
<feature type="domain" description="DUF7924" evidence="2">
    <location>
        <begin position="275"/>
        <end position="499"/>
    </location>
</feature>
<dbReference type="PANTHER" id="PTHR42470:SF2">
    <property type="match status" value="1"/>
</dbReference>
<feature type="compositionally biased region" description="Polar residues" evidence="1">
    <location>
        <begin position="575"/>
        <end position="584"/>
    </location>
</feature>
<dbReference type="Proteomes" id="UP000799437">
    <property type="component" value="Unassembled WGS sequence"/>
</dbReference>